<evidence type="ECO:0000256" key="5">
    <source>
        <dbReference type="ARBA" id="ARBA00022884"/>
    </source>
</evidence>
<feature type="domain" description="Helicase ATP-binding" evidence="12">
    <location>
        <begin position="153"/>
        <end position="328"/>
    </location>
</feature>
<evidence type="ECO:0000256" key="10">
    <source>
        <dbReference type="RuleBase" id="RU365068"/>
    </source>
</evidence>
<feature type="compositionally biased region" description="Basic and acidic residues" evidence="11">
    <location>
        <begin position="18"/>
        <end position="29"/>
    </location>
</feature>
<comment type="function">
    <text evidence="10">RNA helicase.</text>
</comment>
<evidence type="ECO:0000313" key="16">
    <source>
        <dbReference type="Proteomes" id="UP001642520"/>
    </source>
</evidence>
<comment type="domain">
    <text evidence="10">The Q motif is unique to and characteristic of the DEAD box family of RNA helicases and controls ATP binding and hydrolysis.</text>
</comment>
<evidence type="ECO:0000256" key="1">
    <source>
        <dbReference type="ARBA" id="ARBA00022741"/>
    </source>
</evidence>
<keyword evidence="16" id="KW-1185">Reference proteome</keyword>
<dbReference type="PROSITE" id="PS51194">
    <property type="entry name" value="HELICASE_CTER"/>
    <property type="match status" value="1"/>
</dbReference>
<reference evidence="15 16" key="1">
    <citation type="submission" date="2024-08" db="EMBL/GenBank/DDBJ databases">
        <authorList>
            <person name="Will J Nash"/>
            <person name="Angela Man"/>
            <person name="Seanna McTaggart"/>
            <person name="Kendall Baker"/>
            <person name="Tom Barker"/>
            <person name="Leah Catchpole"/>
            <person name="Alex Durrant"/>
            <person name="Karim Gharbi"/>
            <person name="Naomi Irish"/>
            <person name="Gemy Kaithakottil"/>
            <person name="Debby Ku"/>
            <person name="Aaliyah Providence"/>
            <person name="Felix Shaw"/>
            <person name="David Swarbreck"/>
            <person name="Chris Watkins"/>
            <person name="Ann M. McCartney"/>
            <person name="Giulio Formenti"/>
            <person name="Alice Mouton"/>
            <person name="Noel Vella"/>
            <person name="Bjorn M von Reumont"/>
            <person name="Adriana Vella"/>
            <person name="Wilfried Haerty"/>
        </authorList>
    </citation>
    <scope>NUCLEOTIDE SEQUENCE [LARGE SCALE GENOMIC DNA]</scope>
</reference>
<dbReference type="InterPro" id="IPR001650">
    <property type="entry name" value="Helicase_C-like"/>
</dbReference>
<feature type="region of interest" description="Disordered" evidence="11">
    <location>
        <begin position="18"/>
        <end position="108"/>
    </location>
</feature>
<keyword evidence="3 9" id="KW-0347">Helicase</keyword>
<dbReference type="PROSITE" id="PS51192">
    <property type="entry name" value="HELICASE_ATP_BIND_1"/>
    <property type="match status" value="1"/>
</dbReference>
<dbReference type="InterPro" id="IPR044773">
    <property type="entry name" value="DDX18/Has1_DEADc"/>
</dbReference>
<feature type="compositionally biased region" description="Polar residues" evidence="11">
    <location>
        <begin position="97"/>
        <end position="108"/>
    </location>
</feature>
<keyword evidence="1 9" id="KW-0547">Nucleotide-binding</keyword>
<comment type="caution">
    <text evidence="15">The sequence shown here is derived from an EMBL/GenBank/DDBJ whole genome shotgun (WGS) entry which is preliminary data.</text>
</comment>
<evidence type="ECO:0000313" key="15">
    <source>
        <dbReference type="EMBL" id="CAL7933028.1"/>
    </source>
</evidence>
<feature type="compositionally biased region" description="Basic and acidic residues" evidence="11">
    <location>
        <begin position="51"/>
        <end position="65"/>
    </location>
</feature>
<evidence type="ECO:0000256" key="2">
    <source>
        <dbReference type="ARBA" id="ARBA00022801"/>
    </source>
</evidence>
<dbReference type="Proteomes" id="UP001642520">
    <property type="component" value="Unassembled WGS sequence"/>
</dbReference>
<feature type="domain" description="Helicase C-terminal" evidence="13">
    <location>
        <begin position="342"/>
        <end position="512"/>
    </location>
</feature>
<evidence type="ECO:0000259" key="13">
    <source>
        <dbReference type="PROSITE" id="PS51194"/>
    </source>
</evidence>
<evidence type="ECO:0000256" key="9">
    <source>
        <dbReference type="RuleBase" id="RU000492"/>
    </source>
</evidence>
<name>A0ABP1MWB5_XYLVO</name>
<dbReference type="Pfam" id="PF00270">
    <property type="entry name" value="DEAD"/>
    <property type="match status" value="1"/>
</dbReference>
<feature type="short sequence motif" description="Q motif" evidence="8">
    <location>
        <begin position="122"/>
        <end position="150"/>
    </location>
</feature>
<dbReference type="InterPro" id="IPR011545">
    <property type="entry name" value="DEAD/DEAH_box_helicase_dom"/>
</dbReference>
<dbReference type="InterPro" id="IPR014001">
    <property type="entry name" value="Helicase_ATP-bd"/>
</dbReference>
<dbReference type="CDD" id="cd17942">
    <property type="entry name" value="DEADc_DDX18"/>
    <property type="match status" value="1"/>
</dbReference>
<evidence type="ECO:0000259" key="12">
    <source>
        <dbReference type="PROSITE" id="PS51192"/>
    </source>
</evidence>
<organism evidence="15 16">
    <name type="scientific">Xylocopa violacea</name>
    <name type="common">Violet carpenter bee</name>
    <name type="synonym">Apis violacea</name>
    <dbReference type="NCBI Taxonomy" id="135666"/>
    <lineage>
        <taxon>Eukaryota</taxon>
        <taxon>Metazoa</taxon>
        <taxon>Ecdysozoa</taxon>
        <taxon>Arthropoda</taxon>
        <taxon>Hexapoda</taxon>
        <taxon>Insecta</taxon>
        <taxon>Pterygota</taxon>
        <taxon>Neoptera</taxon>
        <taxon>Endopterygota</taxon>
        <taxon>Hymenoptera</taxon>
        <taxon>Apocrita</taxon>
        <taxon>Aculeata</taxon>
        <taxon>Apoidea</taxon>
        <taxon>Anthophila</taxon>
        <taxon>Apidae</taxon>
        <taxon>Xylocopa</taxon>
        <taxon>Xylocopa</taxon>
    </lineage>
</organism>
<dbReference type="EMBL" id="CAXAJV020001280">
    <property type="protein sequence ID" value="CAL7933028.1"/>
    <property type="molecule type" value="Genomic_DNA"/>
</dbReference>
<evidence type="ECO:0000256" key="6">
    <source>
        <dbReference type="ARBA" id="ARBA00024357"/>
    </source>
</evidence>
<dbReference type="SMART" id="SM00487">
    <property type="entry name" value="DEXDc"/>
    <property type="match status" value="1"/>
</dbReference>
<gene>
    <name evidence="15" type="ORF">XYLVIOL_LOCUS257</name>
</gene>
<protein>
    <recommendedName>
        <fullName evidence="10">ATP-dependent RNA helicase</fullName>
        <ecNumber evidence="10">3.6.4.13</ecNumber>
    </recommendedName>
</protein>
<evidence type="ECO:0000256" key="11">
    <source>
        <dbReference type="SAM" id="MobiDB-lite"/>
    </source>
</evidence>
<dbReference type="EC" id="3.6.4.13" evidence="10"/>
<dbReference type="SMART" id="SM00490">
    <property type="entry name" value="HELICc"/>
    <property type="match status" value="1"/>
</dbReference>
<keyword evidence="4 9" id="KW-0067">ATP-binding</keyword>
<dbReference type="InterPro" id="IPR000629">
    <property type="entry name" value="RNA-helicase_DEAD-box_CS"/>
</dbReference>
<dbReference type="SUPFAM" id="SSF52540">
    <property type="entry name" value="P-loop containing nucleoside triphosphate hydrolases"/>
    <property type="match status" value="1"/>
</dbReference>
<dbReference type="PROSITE" id="PS00039">
    <property type="entry name" value="DEAD_ATP_HELICASE"/>
    <property type="match status" value="1"/>
</dbReference>
<dbReference type="InterPro" id="IPR025313">
    <property type="entry name" value="SPB4-like_CTE"/>
</dbReference>
<evidence type="ECO:0000259" key="14">
    <source>
        <dbReference type="PROSITE" id="PS51195"/>
    </source>
</evidence>
<feature type="compositionally biased region" description="Basic and acidic residues" evidence="11">
    <location>
        <begin position="74"/>
        <end position="83"/>
    </location>
</feature>
<keyword evidence="5 10" id="KW-0694">RNA-binding</keyword>
<proteinExistence type="inferred from homology"/>
<dbReference type="InterPro" id="IPR027417">
    <property type="entry name" value="P-loop_NTPase"/>
</dbReference>
<dbReference type="PROSITE" id="PS51195">
    <property type="entry name" value="Q_MOTIF"/>
    <property type="match status" value="1"/>
</dbReference>
<feature type="domain" description="DEAD-box RNA helicase Q" evidence="14">
    <location>
        <begin position="122"/>
        <end position="150"/>
    </location>
</feature>
<comment type="similarity">
    <text evidence="6">Belongs to the DEAD box helicase family. DDX18/HAS1 subfamily.</text>
</comment>
<evidence type="ECO:0000256" key="4">
    <source>
        <dbReference type="ARBA" id="ARBA00022840"/>
    </source>
</evidence>
<dbReference type="Pfam" id="PF00271">
    <property type="entry name" value="Helicase_C"/>
    <property type="match status" value="1"/>
</dbReference>
<sequence length="621" mass="70857">MSVPEKVLIRKIKKREKNKLEILKQREKQMQTGNCEIEKKNSINEENEEDVSNRLKRQNDEERGPLKKKKKKIKSDETSKEEDVVNNSKEVDENCETQDNNNEGTNLPGSTIGLDIVNDTSFSVLEGRVCENTLKAIKDMGFTNMTEIQAKAIPPLLEGRDLVGSAKTGSGKTLAFLIPAVELIYKLKFMPRNGTGCIIISPTRELSMQTFGVLKELMNYHYHTYGLLMGGANRQTEAQKLAKGINIIVATPGRLLDHLQNTPDFLFKNLQCLVIDEADRILDIGFEEEMKQIINILPKKRLTMLFSATQTKKTEMLMKLALKKEPVYVGVDDDKEKATVEGLEQGYVVCPSEKRFLLLFTFLKKNRKKKVMVFFSSCMSVKYHHELLNYIDLPVLSIHGKQKQTKRTTTFFQFCNASSGILLCTDVAARGLDIPAVDWIVQYDPPDDPKEYIHRVGRTARGEGSSGHALLILRPEELGFLRYLKQARVPVNEFDFSWNKIADIQLQLEKLISKNYFLNMSAKEAFKSYVRAYDSHYLKQIFDIETLDLAKVAKSFGFLVPPAVDLKVGVSKNSRPRKRLGGGGYGYFKNMNNTNSEKQLQRSKSFRLVHKREKDNRQFAR</sequence>
<dbReference type="InterPro" id="IPR014014">
    <property type="entry name" value="RNA_helicase_DEAD_Q_motif"/>
</dbReference>
<evidence type="ECO:0000256" key="3">
    <source>
        <dbReference type="ARBA" id="ARBA00022806"/>
    </source>
</evidence>
<keyword evidence="2 9" id="KW-0378">Hydrolase</keyword>
<dbReference type="CDD" id="cd18787">
    <property type="entry name" value="SF2_C_DEAD"/>
    <property type="match status" value="1"/>
</dbReference>
<dbReference type="SMART" id="SM01178">
    <property type="entry name" value="DUF4217"/>
    <property type="match status" value="1"/>
</dbReference>
<evidence type="ECO:0000256" key="8">
    <source>
        <dbReference type="PROSITE-ProRule" id="PRU00552"/>
    </source>
</evidence>
<comment type="catalytic activity">
    <reaction evidence="7 10">
        <text>ATP + H2O = ADP + phosphate + H(+)</text>
        <dbReference type="Rhea" id="RHEA:13065"/>
        <dbReference type="ChEBI" id="CHEBI:15377"/>
        <dbReference type="ChEBI" id="CHEBI:15378"/>
        <dbReference type="ChEBI" id="CHEBI:30616"/>
        <dbReference type="ChEBI" id="CHEBI:43474"/>
        <dbReference type="ChEBI" id="CHEBI:456216"/>
        <dbReference type="EC" id="3.6.4.13"/>
    </reaction>
</comment>
<evidence type="ECO:0000256" key="7">
    <source>
        <dbReference type="ARBA" id="ARBA00047984"/>
    </source>
</evidence>
<dbReference type="Pfam" id="PF13959">
    <property type="entry name" value="CTE_SPB4"/>
    <property type="match status" value="1"/>
</dbReference>
<dbReference type="PANTHER" id="PTHR24031">
    <property type="entry name" value="RNA HELICASE"/>
    <property type="match status" value="1"/>
</dbReference>
<dbReference type="Gene3D" id="3.40.50.300">
    <property type="entry name" value="P-loop containing nucleotide triphosphate hydrolases"/>
    <property type="match status" value="2"/>
</dbReference>
<accession>A0ABP1MWB5</accession>